<dbReference type="EMBL" id="JBHTGQ010000004">
    <property type="protein sequence ID" value="MFC7748850.1"/>
    <property type="molecule type" value="Genomic_DNA"/>
</dbReference>
<name>A0ABW2V228_9BACL</name>
<dbReference type="CDD" id="cd00544">
    <property type="entry name" value="CobU"/>
    <property type="match status" value="1"/>
</dbReference>
<gene>
    <name evidence="18" type="primary">cobU</name>
    <name evidence="18" type="ORF">ACFQWB_02675</name>
</gene>
<keyword evidence="13 18" id="KW-0418">Kinase</keyword>
<evidence type="ECO:0000313" key="19">
    <source>
        <dbReference type="Proteomes" id="UP001596528"/>
    </source>
</evidence>
<accession>A0ABW2V228</accession>
<dbReference type="Gene3D" id="3.40.50.300">
    <property type="entry name" value="P-loop containing nucleotide triphosphate hydrolases"/>
    <property type="match status" value="1"/>
</dbReference>
<keyword evidence="14" id="KW-0067">ATP-binding</keyword>
<evidence type="ECO:0000256" key="8">
    <source>
        <dbReference type="ARBA" id="ARBA00012016"/>
    </source>
</evidence>
<keyword evidence="11 18" id="KW-0808">Transferase</keyword>
<evidence type="ECO:0000256" key="16">
    <source>
        <dbReference type="ARBA" id="ARBA00029570"/>
    </source>
</evidence>
<dbReference type="GO" id="GO:0043752">
    <property type="term" value="F:adenosylcobinamide kinase activity"/>
    <property type="evidence" value="ECO:0007669"/>
    <property type="project" value="UniProtKB-EC"/>
</dbReference>
<evidence type="ECO:0000256" key="10">
    <source>
        <dbReference type="ARBA" id="ARBA00022573"/>
    </source>
</evidence>
<dbReference type="InterPro" id="IPR003203">
    <property type="entry name" value="CobU/CobP"/>
</dbReference>
<keyword evidence="15" id="KW-0342">GTP-binding</keyword>
<dbReference type="EC" id="2.7.7.62" evidence="9"/>
<evidence type="ECO:0000256" key="9">
    <source>
        <dbReference type="ARBA" id="ARBA00012523"/>
    </source>
</evidence>
<comment type="caution">
    <text evidence="18">The sequence shown here is derived from an EMBL/GenBank/DDBJ whole genome shotgun (WGS) entry which is preliminary data.</text>
</comment>
<evidence type="ECO:0000256" key="4">
    <source>
        <dbReference type="ARBA" id="ARBA00003889"/>
    </source>
</evidence>
<evidence type="ECO:0000256" key="7">
    <source>
        <dbReference type="ARBA" id="ARBA00007490"/>
    </source>
</evidence>
<reference evidence="19" key="1">
    <citation type="journal article" date="2019" name="Int. J. Syst. Evol. Microbiol.">
        <title>The Global Catalogue of Microorganisms (GCM) 10K type strain sequencing project: providing services to taxonomists for standard genome sequencing and annotation.</title>
        <authorList>
            <consortium name="The Broad Institute Genomics Platform"/>
            <consortium name="The Broad Institute Genome Sequencing Center for Infectious Disease"/>
            <person name="Wu L."/>
            <person name="Ma J."/>
        </authorList>
    </citation>
    <scope>NUCLEOTIDE SEQUENCE [LARGE SCALE GENOMIC DNA]</scope>
    <source>
        <strain evidence="19">JCM 18657</strain>
    </source>
</reference>
<dbReference type="PIRSF" id="PIRSF006135">
    <property type="entry name" value="CobU"/>
    <property type="match status" value="1"/>
</dbReference>
<protein>
    <recommendedName>
        <fullName evidence="16">Adenosylcobinamide kinase</fullName>
        <ecNumber evidence="8">2.7.1.156</ecNumber>
        <ecNumber evidence="9">2.7.7.62</ecNumber>
    </recommendedName>
    <alternativeName>
        <fullName evidence="17">Adenosylcobinamide-phosphate guanylyltransferase</fullName>
    </alternativeName>
</protein>
<evidence type="ECO:0000256" key="5">
    <source>
        <dbReference type="ARBA" id="ARBA00004692"/>
    </source>
</evidence>
<evidence type="ECO:0000256" key="14">
    <source>
        <dbReference type="ARBA" id="ARBA00022840"/>
    </source>
</evidence>
<evidence type="ECO:0000256" key="3">
    <source>
        <dbReference type="ARBA" id="ARBA00001522"/>
    </source>
</evidence>
<evidence type="ECO:0000256" key="12">
    <source>
        <dbReference type="ARBA" id="ARBA00022741"/>
    </source>
</evidence>
<keyword evidence="10" id="KW-0169">Cobalamin biosynthesis</keyword>
<comment type="function">
    <text evidence="4">Catalyzes ATP-dependent phosphorylation of adenosylcobinamide and addition of GMP to adenosylcobinamide phosphate.</text>
</comment>
<proteinExistence type="inferred from homology"/>
<sequence>MLILVTGGARSGKSGFAERLAVRAAAQGGGFAAYVATSVPFDDEMRERVELHRQRREEAGVKWHTVEEPYEATAALDRLRADAAAGTPVLLDCLTLWLTNQLLRVEELGKAEGDAVLRRECDALLAVMAAYGSGGSGTLIVVTNEVGAGLVPETSLGRRFRDWAGWLNQRAAVLADEVYLTVCGIPVELKRLSAEAARSAREEGRLD</sequence>
<dbReference type="RefSeq" id="WP_138788803.1">
    <property type="nucleotide sequence ID" value="NZ_JBHTGQ010000004.1"/>
</dbReference>
<comment type="similarity">
    <text evidence="7">Belongs to the CobU/CobP family.</text>
</comment>
<dbReference type="SUPFAM" id="SSF52540">
    <property type="entry name" value="P-loop containing nucleoside triphosphate hydrolases"/>
    <property type="match status" value="1"/>
</dbReference>
<comment type="pathway">
    <text evidence="5">Cofactor biosynthesis; adenosylcobalamin biosynthesis; adenosylcobalamin from cob(II)yrinate a,c-diamide: step 6/7.</text>
</comment>
<organism evidence="18 19">
    <name type="scientific">Paenibacillus thermoaerophilus</name>
    <dbReference type="NCBI Taxonomy" id="1215385"/>
    <lineage>
        <taxon>Bacteria</taxon>
        <taxon>Bacillati</taxon>
        <taxon>Bacillota</taxon>
        <taxon>Bacilli</taxon>
        <taxon>Bacillales</taxon>
        <taxon>Paenibacillaceae</taxon>
        <taxon>Paenibacillus</taxon>
    </lineage>
</organism>
<dbReference type="GO" id="GO:0008820">
    <property type="term" value="F:cobinamide phosphate guanylyltransferase activity"/>
    <property type="evidence" value="ECO:0007669"/>
    <property type="project" value="UniProtKB-EC"/>
</dbReference>
<keyword evidence="19" id="KW-1185">Reference proteome</keyword>
<evidence type="ECO:0000256" key="13">
    <source>
        <dbReference type="ARBA" id="ARBA00022777"/>
    </source>
</evidence>
<keyword evidence="18" id="KW-0548">Nucleotidyltransferase</keyword>
<evidence type="ECO:0000256" key="17">
    <source>
        <dbReference type="ARBA" id="ARBA00030571"/>
    </source>
</evidence>
<keyword evidence="12" id="KW-0547">Nucleotide-binding</keyword>
<comment type="pathway">
    <text evidence="6">Cofactor biosynthesis; adenosylcobalamin biosynthesis; adenosylcobalamin from cob(II)yrinate a,c-diamide: step 5/7.</text>
</comment>
<evidence type="ECO:0000256" key="15">
    <source>
        <dbReference type="ARBA" id="ARBA00023134"/>
    </source>
</evidence>
<dbReference type="InterPro" id="IPR027417">
    <property type="entry name" value="P-loop_NTPase"/>
</dbReference>
<dbReference type="PANTHER" id="PTHR34848:SF1">
    <property type="entry name" value="BIFUNCTIONAL ADENOSYLCOBALAMIN BIOSYNTHESIS PROTEIN COBU"/>
    <property type="match status" value="1"/>
</dbReference>
<dbReference type="EC" id="2.7.1.156" evidence="8"/>
<dbReference type="PANTHER" id="PTHR34848">
    <property type="match status" value="1"/>
</dbReference>
<evidence type="ECO:0000256" key="1">
    <source>
        <dbReference type="ARBA" id="ARBA00000312"/>
    </source>
</evidence>
<dbReference type="Proteomes" id="UP001596528">
    <property type="component" value="Unassembled WGS sequence"/>
</dbReference>
<evidence type="ECO:0000256" key="2">
    <source>
        <dbReference type="ARBA" id="ARBA00000711"/>
    </source>
</evidence>
<comment type="catalytic activity">
    <reaction evidence="1">
        <text>adenosylcob(III)inamide + ATP = adenosylcob(III)inamide phosphate + ADP + H(+)</text>
        <dbReference type="Rhea" id="RHEA:15769"/>
        <dbReference type="ChEBI" id="CHEBI:2480"/>
        <dbReference type="ChEBI" id="CHEBI:15378"/>
        <dbReference type="ChEBI" id="CHEBI:30616"/>
        <dbReference type="ChEBI" id="CHEBI:58502"/>
        <dbReference type="ChEBI" id="CHEBI:456216"/>
        <dbReference type="EC" id="2.7.1.156"/>
    </reaction>
</comment>
<evidence type="ECO:0000256" key="11">
    <source>
        <dbReference type="ARBA" id="ARBA00022679"/>
    </source>
</evidence>
<evidence type="ECO:0000256" key="6">
    <source>
        <dbReference type="ARBA" id="ARBA00005159"/>
    </source>
</evidence>
<comment type="catalytic activity">
    <reaction evidence="3">
        <text>adenosylcob(III)inamide + GTP = adenosylcob(III)inamide phosphate + GDP + H(+)</text>
        <dbReference type="Rhea" id="RHEA:15765"/>
        <dbReference type="ChEBI" id="CHEBI:2480"/>
        <dbReference type="ChEBI" id="CHEBI:15378"/>
        <dbReference type="ChEBI" id="CHEBI:37565"/>
        <dbReference type="ChEBI" id="CHEBI:58189"/>
        <dbReference type="ChEBI" id="CHEBI:58502"/>
        <dbReference type="EC" id="2.7.1.156"/>
    </reaction>
</comment>
<dbReference type="Pfam" id="PF02283">
    <property type="entry name" value="CobU"/>
    <property type="match status" value="1"/>
</dbReference>
<dbReference type="NCBIfam" id="NF004469">
    <property type="entry name" value="PRK05800.1"/>
    <property type="match status" value="1"/>
</dbReference>
<comment type="catalytic activity">
    <reaction evidence="2">
        <text>adenosylcob(III)inamide phosphate + GTP + H(+) = adenosylcob(III)inamide-GDP + diphosphate</text>
        <dbReference type="Rhea" id="RHEA:22712"/>
        <dbReference type="ChEBI" id="CHEBI:15378"/>
        <dbReference type="ChEBI" id="CHEBI:33019"/>
        <dbReference type="ChEBI" id="CHEBI:37565"/>
        <dbReference type="ChEBI" id="CHEBI:58502"/>
        <dbReference type="ChEBI" id="CHEBI:60487"/>
        <dbReference type="EC" id="2.7.7.62"/>
    </reaction>
</comment>
<evidence type="ECO:0000313" key="18">
    <source>
        <dbReference type="EMBL" id="MFC7748850.1"/>
    </source>
</evidence>